<name>G3I4V1_CRIGR</name>
<dbReference type="Proteomes" id="UP000001075">
    <property type="component" value="Unassembled WGS sequence"/>
</dbReference>
<dbReference type="EMBL" id="JH001269">
    <property type="protein sequence ID" value="EGW13910.1"/>
    <property type="molecule type" value="Genomic_DNA"/>
</dbReference>
<dbReference type="InParanoid" id="G3I4V1"/>
<evidence type="ECO:0000313" key="2">
    <source>
        <dbReference type="Proteomes" id="UP000001075"/>
    </source>
</evidence>
<proteinExistence type="predicted"/>
<evidence type="ECO:0000313" key="1">
    <source>
        <dbReference type="EMBL" id="EGW13910.1"/>
    </source>
</evidence>
<sequence length="50" mass="5870">MGMVQKQQSVKLPLSREARVNCTIYCLVKSTCLWTKLETFHFCFHVHKAK</sequence>
<organism evidence="1 2">
    <name type="scientific">Cricetulus griseus</name>
    <name type="common">Chinese hamster</name>
    <name type="synonym">Cricetulus barabensis griseus</name>
    <dbReference type="NCBI Taxonomy" id="10029"/>
    <lineage>
        <taxon>Eukaryota</taxon>
        <taxon>Metazoa</taxon>
        <taxon>Chordata</taxon>
        <taxon>Craniata</taxon>
        <taxon>Vertebrata</taxon>
        <taxon>Euteleostomi</taxon>
        <taxon>Mammalia</taxon>
        <taxon>Eutheria</taxon>
        <taxon>Euarchontoglires</taxon>
        <taxon>Glires</taxon>
        <taxon>Rodentia</taxon>
        <taxon>Myomorpha</taxon>
        <taxon>Muroidea</taxon>
        <taxon>Cricetidae</taxon>
        <taxon>Cricetinae</taxon>
        <taxon>Cricetulus</taxon>
    </lineage>
</organism>
<gene>
    <name evidence="1" type="ORF">I79_018488</name>
</gene>
<protein>
    <submittedName>
        <fullName evidence="1">Uncharacterized protein</fullName>
    </submittedName>
</protein>
<reference evidence="2" key="1">
    <citation type="journal article" date="2011" name="Nat. Biotechnol.">
        <title>The genomic sequence of the Chinese hamster ovary (CHO)-K1 cell line.</title>
        <authorList>
            <person name="Xu X."/>
            <person name="Nagarajan H."/>
            <person name="Lewis N.E."/>
            <person name="Pan S."/>
            <person name="Cai Z."/>
            <person name="Liu X."/>
            <person name="Chen W."/>
            <person name="Xie M."/>
            <person name="Wang W."/>
            <person name="Hammond S."/>
            <person name="Andersen M.R."/>
            <person name="Neff N."/>
            <person name="Passarelli B."/>
            <person name="Koh W."/>
            <person name="Fan H.C."/>
            <person name="Wang J."/>
            <person name="Gui Y."/>
            <person name="Lee K.H."/>
            <person name="Betenbaugh M.J."/>
            <person name="Quake S.R."/>
            <person name="Famili I."/>
            <person name="Palsson B.O."/>
            <person name="Wang J."/>
        </authorList>
    </citation>
    <scope>NUCLEOTIDE SEQUENCE [LARGE SCALE GENOMIC DNA]</scope>
    <source>
        <strain evidence="2">CHO K1 cell line</strain>
    </source>
</reference>
<dbReference type="AlphaFoldDB" id="G3I4V1"/>
<accession>G3I4V1</accession>